<reference evidence="3 4" key="1">
    <citation type="submission" date="2018-11" db="EMBL/GenBank/DDBJ databases">
        <authorList>
            <consortium name="Pathogen Informatics"/>
        </authorList>
    </citation>
    <scope>NUCLEOTIDE SEQUENCE [LARGE SCALE GENOMIC DNA]</scope>
</reference>
<dbReference type="Proteomes" id="UP000281553">
    <property type="component" value="Unassembled WGS sequence"/>
</dbReference>
<organism evidence="3 4">
    <name type="scientific">Dibothriocephalus latus</name>
    <name type="common">Fish tapeworm</name>
    <name type="synonym">Diphyllobothrium latum</name>
    <dbReference type="NCBI Taxonomy" id="60516"/>
    <lineage>
        <taxon>Eukaryota</taxon>
        <taxon>Metazoa</taxon>
        <taxon>Spiralia</taxon>
        <taxon>Lophotrochozoa</taxon>
        <taxon>Platyhelminthes</taxon>
        <taxon>Cestoda</taxon>
        <taxon>Eucestoda</taxon>
        <taxon>Diphyllobothriidea</taxon>
        <taxon>Diphyllobothriidae</taxon>
        <taxon>Dibothriocephalus</taxon>
    </lineage>
</organism>
<feature type="compositionally biased region" description="Polar residues" evidence="1">
    <location>
        <begin position="15"/>
        <end position="32"/>
    </location>
</feature>
<evidence type="ECO:0000256" key="2">
    <source>
        <dbReference type="SAM" id="Phobius"/>
    </source>
</evidence>
<protein>
    <submittedName>
        <fullName evidence="3">Uncharacterized protein</fullName>
    </submittedName>
</protein>
<feature type="transmembrane region" description="Helical" evidence="2">
    <location>
        <begin position="142"/>
        <end position="159"/>
    </location>
</feature>
<dbReference type="EMBL" id="UYRU01078758">
    <property type="protein sequence ID" value="VDN29458.1"/>
    <property type="molecule type" value="Genomic_DNA"/>
</dbReference>
<evidence type="ECO:0000313" key="4">
    <source>
        <dbReference type="Proteomes" id="UP000281553"/>
    </source>
</evidence>
<dbReference type="AlphaFoldDB" id="A0A3P7N2P1"/>
<keyword evidence="2" id="KW-0472">Membrane</keyword>
<gene>
    <name evidence="3" type="ORF">DILT_LOCUS15372</name>
</gene>
<keyword evidence="2" id="KW-0812">Transmembrane</keyword>
<feature type="transmembrane region" description="Helical" evidence="2">
    <location>
        <begin position="243"/>
        <end position="263"/>
    </location>
</feature>
<feature type="transmembrane region" description="Helical" evidence="2">
    <location>
        <begin position="109"/>
        <end position="130"/>
    </location>
</feature>
<evidence type="ECO:0000313" key="3">
    <source>
        <dbReference type="EMBL" id="VDN29458.1"/>
    </source>
</evidence>
<feature type="transmembrane region" description="Helical" evidence="2">
    <location>
        <begin position="275"/>
        <end position="299"/>
    </location>
</feature>
<accession>A0A3P7N2P1</accession>
<dbReference type="OrthoDB" id="10471144at2759"/>
<feature type="region of interest" description="Disordered" evidence="1">
    <location>
        <begin position="1"/>
        <end position="32"/>
    </location>
</feature>
<sequence>MKLPWGKKKTEERQSTTGDSRPTMQRRSTFSRVSVYHHLSPVTLTSRSGFNQSALATAPSALQRLLNYNPSNEDDGLPSLEPKAQDPLEAALEPPCKSLETKQQHARKICMLSTGFSLFFLLVETFFLVASCFVACEKLRKLLKNLAGMGFAAVLLEWCRTAVWREPRPTTCQRRPCHALTHDLQSQLEAQADSLAKGNISDCPVSQPAIISIIPQSRKPECEADCEYRGALLPQHSRGTVRFVLTLLLTLLYFGGLGLFIWARLLMDDCNTKSSLTLALIYFHMALVLIRLTAFGWVCRKLRLYRTFRRSYPKVPIVYVAPRQPPLMIGRAYRIDQGSTRGSTRSSKRASTQTPKILDYLRNENQMPAF</sequence>
<keyword evidence="2" id="KW-1133">Transmembrane helix</keyword>
<evidence type="ECO:0000256" key="1">
    <source>
        <dbReference type="SAM" id="MobiDB-lite"/>
    </source>
</evidence>
<keyword evidence="4" id="KW-1185">Reference proteome</keyword>
<proteinExistence type="predicted"/>
<name>A0A3P7N2P1_DIBLA</name>